<comment type="similarity">
    <text evidence="2 9">Belongs to the class-II pyridoxal-phosphate-dependent aminotransferase family. Histidinol-phosphate aminotransferase subfamily.</text>
</comment>
<comment type="cofactor">
    <cofactor evidence="1 9">
        <name>pyridoxal 5'-phosphate</name>
        <dbReference type="ChEBI" id="CHEBI:597326"/>
    </cofactor>
</comment>
<dbReference type="CDD" id="cd00609">
    <property type="entry name" value="AAT_like"/>
    <property type="match status" value="1"/>
</dbReference>
<dbReference type="InterPro" id="IPR015422">
    <property type="entry name" value="PyrdxlP-dep_Trfase_small"/>
</dbReference>
<dbReference type="PANTHER" id="PTHR42885">
    <property type="entry name" value="HISTIDINOL-PHOSPHATE AMINOTRANSFERASE-RELATED"/>
    <property type="match status" value="1"/>
</dbReference>
<dbReference type="HAMAP" id="MF_01023">
    <property type="entry name" value="HisC_aminotrans_2"/>
    <property type="match status" value="1"/>
</dbReference>
<keyword evidence="7 9" id="KW-0663">Pyridoxal phosphate</keyword>
<evidence type="ECO:0000256" key="2">
    <source>
        <dbReference type="ARBA" id="ARBA00007970"/>
    </source>
</evidence>
<keyword evidence="5 9" id="KW-0028">Amino-acid biosynthesis</keyword>
<dbReference type="GO" id="GO:0004400">
    <property type="term" value="F:histidinol-phosphate transaminase activity"/>
    <property type="evidence" value="ECO:0007669"/>
    <property type="project" value="UniProtKB-EC"/>
</dbReference>
<reference evidence="12" key="1">
    <citation type="journal article" date="2022" name="bioRxiv">
        <title>Discovery and biosynthetic assessment of Streptomyces ortus sp nov. isolated from a deep-sea sponge.</title>
        <authorList>
            <person name="Williams S.E."/>
        </authorList>
    </citation>
    <scope>NUCLEOTIDE SEQUENCE</scope>
    <source>
        <strain evidence="12">A15ISP2-DRY2</strain>
    </source>
</reference>
<evidence type="ECO:0000256" key="1">
    <source>
        <dbReference type="ARBA" id="ARBA00001933"/>
    </source>
</evidence>
<evidence type="ECO:0000313" key="12">
    <source>
        <dbReference type="EMBL" id="MCX4232943.1"/>
    </source>
</evidence>
<dbReference type="NCBIfam" id="NF002877">
    <property type="entry name" value="PRK03317.1"/>
    <property type="match status" value="1"/>
</dbReference>
<evidence type="ECO:0000256" key="6">
    <source>
        <dbReference type="ARBA" id="ARBA00022679"/>
    </source>
</evidence>
<comment type="caution">
    <text evidence="12">The sequence shown here is derived from an EMBL/GenBank/DDBJ whole genome shotgun (WGS) entry which is preliminary data.</text>
</comment>
<keyword evidence="4 9" id="KW-0032">Aminotransferase</keyword>
<sequence>MSTPDRSHGSPSGSASGSPSGSASGSPSDTASGSPSDTASGRSLGIDDLPVRDELRGKSPYGAPQLDVPVRLNTNENPYPLPEPLVERIAERVREAARHLNRYPDRDAVELRTELAAYLTKTGRHVVGVENVWAANGSNEVIQQLLQTFGGPGRTAIGFEPSYSMHGLIARGTGTGWISGPRNDDFTIDTAAAEQAIAEHRPDVVFITTPNNPTGNAVPPATVLALYEAAQAARAETGGAMVVVDEAYVEFSHGESLLPLLEDRPNLVVSRTMSKAFGAAGLRLGYLAAHPAVVDAVQLVRLPYHLSAVTQATALAALEHTDTLLGYVEQLKTERDRLVAELRALGFEVTESDANFVQFGRFDGAAGSHEAWRRILDRGVLVRDNGVPGWLRVTAGTPAENDAFLDAVRALPRESPRASPSELQTSVPVGDTPAPPKEQSA</sequence>
<dbReference type="InterPro" id="IPR015421">
    <property type="entry name" value="PyrdxlP-dep_Trfase_major"/>
</dbReference>
<feature type="region of interest" description="Disordered" evidence="10">
    <location>
        <begin position="410"/>
        <end position="441"/>
    </location>
</feature>
<evidence type="ECO:0000256" key="3">
    <source>
        <dbReference type="ARBA" id="ARBA00011738"/>
    </source>
</evidence>
<comment type="catalytic activity">
    <reaction evidence="9">
        <text>L-histidinol phosphate + 2-oxoglutarate = 3-(imidazol-4-yl)-2-oxopropyl phosphate + L-glutamate</text>
        <dbReference type="Rhea" id="RHEA:23744"/>
        <dbReference type="ChEBI" id="CHEBI:16810"/>
        <dbReference type="ChEBI" id="CHEBI:29985"/>
        <dbReference type="ChEBI" id="CHEBI:57766"/>
        <dbReference type="ChEBI" id="CHEBI:57980"/>
        <dbReference type="EC" id="2.6.1.9"/>
    </reaction>
</comment>
<keyword evidence="13" id="KW-1185">Reference proteome</keyword>
<comment type="pathway">
    <text evidence="9">Amino-acid biosynthesis; L-histidine biosynthesis; L-histidine from 5-phospho-alpha-D-ribose 1-diphosphate: step 7/9.</text>
</comment>
<proteinExistence type="inferred from homology"/>
<dbReference type="InterPro" id="IPR015424">
    <property type="entry name" value="PyrdxlP-dep_Trfase"/>
</dbReference>
<evidence type="ECO:0000256" key="4">
    <source>
        <dbReference type="ARBA" id="ARBA00022576"/>
    </source>
</evidence>
<name>A0ABT3UZ83_9ACTN</name>
<evidence type="ECO:0000259" key="11">
    <source>
        <dbReference type="Pfam" id="PF00155"/>
    </source>
</evidence>
<dbReference type="EMBL" id="JAIFZO010000002">
    <property type="protein sequence ID" value="MCX4232943.1"/>
    <property type="molecule type" value="Genomic_DNA"/>
</dbReference>
<evidence type="ECO:0000256" key="7">
    <source>
        <dbReference type="ARBA" id="ARBA00022898"/>
    </source>
</evidence>
<comment type="subunit">
    <text evidence="3 9">Homodimer.</text>
</comment>
<gene>
    <name evidence="9" type="primary">hisC</name>
    <name evidence="12" type="ORF">K3769_09165</name>
</gene>
<evidence type="ECO:0000256" key="9">
    <source>
        <dbReference type="HAMAP-Rule" id="MF_01023"/>
    </source>
</evidence>
<dbReference type="Gene3D" id="3.90.1150.10">
    <property type="entry name" value="Aspartate Aminotransferase, domain 1"/>
    <property type="match status" value="1"/>
</dbReference>
<evidence type="ECO:0000313" key="13">
    <source>
        <dbReference type="Proteomes" id="UP001165590"/>
    </source>
</evidence>
<dbReference type="Proteomes" id="UP001165590">
    <property type="component" value="Unassembled WGS sequence"/>
</dbReference>
<keyword evidence="6 9" id="KW-0808">Transferase</keyword>
<evidence type="ECO:0000256" key="10">
    <source>
        <dbReference type="SAM" id="MobiDB-lite"/>
    </source>
</evidence>
<dbReference type="InterPro" id="IPR005861">
    <property type="entry name" value="HisP_aminotrans"/>
</dbReference>
<feature type="modified residue" description="N6-(pyridoxal phosphate)lysine" evidence="9">
    <location>
        <position position="275"/>
    </location>
</feature>
<dbReference type="InterPro" id="IPR001917">
    <property type="entry name" value="Aminotrans_II_pyridoxalP_BS"/>
</dbReference>
<protein>
    <recommendedName>
        <fullName evidence="9">Histidinol-phosphate aminotransferase</fullName>
        <ecNumber evidence="9">2.6.1.9</ecNumber>
    </recommendedName>
    <alternativeName>
        <fullName evidence="9">Imidazole acetol-phosphate transaminase</fullName>
    </alternativeName>
</protein>
<feature type="domain" description="Aminotransferase class I/classII large" evidence="11">
    <location>
        <begin position="70"/>
        <end position="407"/>
    </location>
</feature>
<dbReference type="RefSeq" id="WP_267025931.1">
    <property type="nucleotide sequence ID" value="NZ_JAIFZO010000002.1"/>
</dbReference>
<keyword evidence="8 9" id="KW-0368">Histidine biosynthesis</keyword>
<feature type="compositionally biased region" description="Low complexity" evidence="10">
    <location>
        <begin position="9"/>
        <end position="41"/>
    </location>
</feature>
<dbReference type="NCBIfam" id="TIGR01141">
    <property type="entry name" value="hisC"/>
    <property type="match status" value="1"/>
</dbReference>
<accession>A0ABT3UZ83</accession>
<evidence type="ECO:0000256" key="5">
    <source>
        <dbReference type="ARBA" id="ARBA00022605"/>
    </source>
</evidence>
<evidence type="ECO:0000256" key="8">
    <source>
        <dbReference type="ARBA" id="ARBA00023102"/>
    </source>
</evidence>
<dbReference type="SUPFAM" id="SSF53383">
    <property type="entry name" value="PLP-dependent transferases"/>
    <property type="match status" value="1"/>
</dbReference>
<dbReference type="PROSITE" id="PS00599">
    <property type="entry name" value="AA_TRANSFER_CLASS_2"/>
    <property type="match status" value="1"/>
</dbReference>
<dbReference type="InterPro" id="IPR004839">
    <property type="entry name" value="Aminotransferase_I/II_large"/>
</dbReference>
<dbReference type="EC" id="2.6.1.9" evidence="9"/>
<dbReference type="PANTHER" id="PTHR42885:SF2">
    <property type="entry name" value="HISTIDINOL-PHOSPHATE AMINOTRANSFERASE"/>
    <property type="match status" value="1"/>
</dbReference>
<organism evidence="12 13">
    <name type="scientific">Streptomyces ortus</name>
    <dbReference type="NCBI Taxonomy" id="2867268"/>
    <lineage>
        <taxon>Bacteria</taxon>
        <taxon>Bacillati</taxon>
        <taxon>Actinomycetota</taxon>
        <taxon>Actinomycetes</taxon>
        <taxon>Kitasatosporales</taxon>
        <taxon>Streptomycetaceae</taxon>
        <taxon>Streptomyces</taxon>
    </lineage>
</organism>
<feature type="region of interest" description="Disordered" evidence="10">
    <location>
        <begin position="1"/>
        <end position="77"/>
    </location>
</feature>
<dbReference type="Gene3D" id="3.40.640.10">
    <property type="entry name" value="Type I PLP-dependent aspartate aminotransferase-like (Major domain)"/>
    <property type="match status" value="1"/>
</dbReference>
<dbReference type="Pfam" id="PF00155">
    <property type="entry name" value="Aminotran_1_2"/>
    <property type="match status" value="1"/>
</dbReference>